<dbReference type="AlphaFoldDB" id="A0A166E7J6"/>
<dbReference type="OrthoDB" id="85838at2157"/>
<evidence type="ECO:0000313" key="3">
    <source>
        <dbReference type="Proteomes" id="UP000077245"/>
    </source>
</evidence>
<dbReference type="RefSeq" id="WP_067088841.1">
    <property type="nucleotide sequence ID" value="NZ_LWMV01000012.1"/>
</dbReference>
<gene>
    <name evidence="2" type="ORF">MBCUR_00930</name>
</gene>
<keyword evidence="3" id="KW-1185">Reference proteome</keyword>
<dbReference type="SUPFAM" id="SSF53146">
    <property type="entry name" value="Nitrogenase accessory factor-like"/>
    <property type="match status" value="1"/>
</dbReference>
<name>A0A166E7J6_9EURY</name>
<organism evidence="2 3">
    <name type="scientific">Methanobrevibacter curvatus</name>
    <dbReference type="NCBI Taxonomy" id="49547"/>
    <lineage>
        <taxon>Archaea</taxon>
        <taxon>Methanobacteriati</taxon>
        <taxon>Methanobacteriota</taxon>
        <taxon>Methanomada group</taxon>
        <taxon>Methanobacteria</taxon>
        <taxon>Methanobacteriales</taxon>
        <taxon>Methanobacteriaceae</taxon>
        <taxon>Methanobrevibacter</taxon>
    </lineage>
</organism>
<dbReference type="InterPro" id="IPR003731">
    <property type="entry name" value="Di-Nase_FeMo-co_biosynth"/>
</dbReference>
<dbReference type="Proteomes" id="UP000077245">
    <property type="component" value="Unassembled WGS sequence"/>
</dbReference>
<accession>A0A166E7J6</accession>
<dbReference type="InterPro" id="IPR036105">
    <property type="entry name" value="DiNase_FeMo-co_biosyn_sf"/>
</dbReference>
<dbReference type="PANTHER" id="PTHR33937:SF2">
    <property type="entry name" value="DINITROGENASE IRON-MOLYBDENUM COFACTOR BIOSYNTHESIS DOMAIN-CONTAINING PROTEIN"/>
    <property type="match status" value="1"/>
</dbReference>
<dbReference type="PATRIC" id="fig|49547.3.peg.100"/>
<feature type="domain" description="Dinitrogenase iron-molybdenum cofactor biosynthesis" evidence="1">
    <location>
        <begin position="10"/>
        <end position="100"/>
    </location>
</feature>
<dbReference type="STRING" id="49547.MBCUR_00930"/>
<dbReference type="Gene3D" id="3.30.420.130">
    <property type="entry name" value="Dinitrogenase iron-molybdenum cofactor biosynthesis domain"/>
    <property type="match status" value="1"/>
</dbReference>
<sequence length="108" mass="12289">MKIAVASTNGKEVDLHFGDANQFFIFNIEEDENNFQELREKTDLTLQEHTERWRGSIDLIEDCKAVLCSKIGKEPQIELRKLGIKAIPLDCTVKDALKECSAHLKLSD</sequence>
<dbReference type="EMBL" id="LWMV01000012">
    <property type="protein sequence ID" value="KZX16361.1"/>
    <property type="molecule type" value="Genomic_DNA"/>
</dbReference>
<evidence type="ECO:0000259" key="1">
    <source>
        <dbReference type="Pfam" id="PF02579"/>
    </source>
</evidence>
<protein>
    <submittedName>
        <fullName evidence="2">Dinitrogenase iron-molybdenum cofactor</fullName>
    </submittedName>
</protein>
<comment type="caution">
    <text evidence="2">The sequence shown here is derived from an EMBL/GenBank/DDBJ whole genome shotgun (WGS) entry which is preliminary data.</text>
</comment>
<evidence type="ECO:0000313" key="2">
    <source>
        <dbReference type="EMBL" id="KZX16361.1"/>
    </source>
</evidence>
<dbReference type="PANTHER" id="PTHR33937">
    <property type="entry name" value="IRON-MOLYBDENUM PROTEIN-RELATED-RELATED"/>
    <property type="match status" value="1"/>
</dbReference>
<reference evidence="2 3" key="1">
    <citation type="submission" date="2016-04" db="EMBL/GenBank/DDBJ databases">
        <title>Genome sequence of Methanobrevibacter curvatus DSM 11111.</title>
        <authorList>
            <person name="Poehlein A."/>
            <person name="Seedorf H."/>
            <person name="Daniel R."/>
        </authorList>
    </citation>
    <scope>NUCLEOTIDE SEQUENCE [LARGE SCALE GENOMIC DNA]</scope>
    <source>
        <strain evidence="2 3">DSM 11111</strain>
    </source>
</reference>
<proteinExistence type="predicted"/>
<dbReference type="Pfam" id="PF02579">
    <property type="entry name" value="Nitro_FeMo-Co"/>
    <property type="match status" value="1"/>
</dbReference>
<dbReference type="InterPro" id="IPR051840">
    <property type="entry name" value="NifX/NifY_domain"/>
</dbReference>